<feature type="non-terminal residue" evidence="1">
    <location>
        <position position="188"/>
    </location>
</feature>
<comment type="caution">
    <text evidence="1">The sequence shown here is derived from an EMBL/GenBank/DDBJ whole genome shotgun (WGS) entry which is preliminary data.</text>
</comment>
<protein>
    <submittedName>
        <fullName evidence="1">Uncharacterized protein</fullName>
    </submittedName>
</protein>
<reference evidence="1" key="1">
    <citation type="submission" date="2022-07" db="EMBL/GenBank/DDBJ databases">
        <title>Phylogenomic reconstructions and comparative analyses of Kickxellomycotina fungi.</title>
        <authorList>
            <person name="Reynolds N.K."/>
            <person name="Stajich J.E."/>
            <person name="Barry K."/>
            <person name="Grigoriev I.V."/>
            <person name="Crous P."/>
            <person name="Smith M.E."/>
        </authorList>
    </citation>
    <scope>NUCLEOTIDE SEQUENCE</scope>
    <source>
        <strain evidence="1">CBS 102833</strain>
    </source>
</reference>
<sequence length="188" mass="20535">MILIYIVRFTYAALTCTALAFALAPWTREAFVKYGRTRSQCETAAKGADTTGAGAGSSGGSIFSTALRMYTSWTVSKNLFSQFYCVGTIIGGLLTIDTIAWCNSHFAPELSATGLRFFVHRYIALEQWLSGSTPSELPIPPPSKLAALALTLFTIHVLIRLKECVYDQPLTDAQMHIGQYAVGVVFYV</sequence>
<organism evidence="1 2">
    <name type="scientific">Coemansia furcata</name>
    <dbReference type="NCBI Taxonomy" id="417177"/>
    <lineage>
        <taxon>Eukaryota</taxon>
        <taxon>Fungi</taxon>
        <taxon>Fungi incertae sedis</taxon>
        <taxon>Zoopagomycota</taxon>
        <taxon>Kickxellomycotina</taxon>
        <taxon>Kickxellomycetes</taxon>
        <taxon>Kickxellales</taxon>
        <taxon>Kickxellaceae</taxon>
        <taxon>Coemansia</taxon>
    </lineage>
</organism>
<name>A0ACC1KVM7_9FUNG</name>
<keyword evidence="2" id="KW-1185">Reference proteome</keyword>
<proteinExistence type="predicted"/>
<evidence type="ECO:0000313" key="1">
    <source>
        <dbReference type="EMBL" id="KAJ2796295.1"/>
    </source>
</evidence>
<gene>
    <name evidence="1" type="ORF">H4S07_006261</name>
</gene>
<dbReference type="Proteomes" id="UP001140096">
    <property type="component" value="Unassembled WGS sequence"/>
</dbReference>
<evidence type="ECO:0000313" key="2">
    <source>
        <dbReference type="Proteomes" id="UP001140096"/>
    </source>
</evidence>
<accession>A0ACC1KVM7</accession>
<dbReference type="EMBL" id="JANBUP010003594">
    <property type="protein sequence ID" value="KAJ2796295.1"/>
    <property type="molecule type" value="Genomic_DNA"/>
</dbReference>